<dbReference type="STRING" id="1173022.Cri9333_0156"/>
<dbReference type="InterPro" id="IPR017101">
    <property type="entry name" value="P-loop_ATP/GTP-bd_All4644_prd"/>
</dbReference>
<organism evidence="1 2">
    <name type="scientific">Crinalium epipsammum PCC 9333</name>
    <dbReference type="NCBI Taxonomy" id="1173022"/>
    <lineage>
        <taxon>Bacteria</taxon>
        <taxon>Bacillati</taxon>
        <taxon>Cyanobacteriota</taxon>
        <taxon>Cyanophyceae</taxon>
        <taxon>Gomontiellales</taxon>
        <taxon>Gomontiellaceae</taxon>
        <taxon>Crinalium</taxon>
    </lineage>
</organism>
<dbReference type="HOGENOM" id="CLU_119902_0_0_3"/>
<dbReference type="GO" id="GO:0000049">
    <property type="term" value="F:tRNA binding"/>
    <property type="evidence" value="ECO:0007669"/>
    <property type="project" value="TreeGrafter"/>
</dbReference>
<gene>
    <name evidence="1" type="ORF">Cri9333_0156</name>
</gene>
<dbReference type="Gene3D" id="3.40.50.300">
    <property type="entry name" value="P-loop containing nucleotide triphosphate hydrolases"/>
    <property type="match status" value="1"/>
</dbReference>
<keyword evidence="2" id="KW-1185">Reference proteome</keyword>
<dbReference type="Pfam" id="PF13671">
    <property type="entry name" value="AAA_33"/>
    <property type="match status" value="1"/>
</dbReference>
<dbReference type="EMBL" id="CP003620">
    <property type="protein sequence ID" value="AFZ11156.1"/>
    <property type="molecule type" value="Genomic_DNA"/>
</dbReference>
<evidence type="ECO:0000313" key="2">
    <source>
        <dbReference type="Proteomes" id="UP000010472"/>
    </source>
</evidence>
<protein>
    <recommendedName>
        <fullName evidence="3">Kinase</fullName>
    </recommendedName>
</protein>
<name>K9VTA2_9CYAN</name>
<dbReference type="RefSeq" id="WP_015201300.1">
    <property type="nucleotide sequence ID" value="NC_019753.1"/>
</dbReference>
<sequence>MVRLIMLIGLPGSGKSTLAQQLLLGDELLQSKLISTDAIRAQLFGDESIQGSWVLVWNQVTRQFRRAVEQISLKHASQAIYDATNASRKQRREVITLARECGFTQITGLWVDTPVQVCLERNQRRSRQVPEDVIWHMYRQLYDVPPALSEGMDRLIRFNTNVYPGIIIDTGFRKYGNCDRTYEQEPHL</sequence>
<dbReference type="GO" id="GO:0016301">
    <property type="term" value="F:kinase activity"/>
    <property type="evidence" value="ECO:0007669"/>
    <property type="project" value="TreeGrafter"/>
</dbReference>
<dbReference type="KEGG" id="cep:Cri9333_0156"/>
<dbReference type="PATRIC" id="fig|1173022.3.peg.168"/>
<dbReference type="eggNOG" id="COG4639">
    <property type="taxonomic scope" value="Bacteria"/>
</dbReference>
<dbReference type="Proteomes" id="UP000010472">
    <property type="component" value="Chromosome"/>
</dbReference>
<dbReference type="InterPro" id="IPR052648">
    <property type="entry name" value="Ser-tRNA(Sec)_kinase"/>
</dbReference>
<dbReference type="InterPro" id="IPR027417">
    <property type="entry name" value="P-loop_NTPase"/>
</dbReference>
<reference evidence="1 2" key="1">
    <citation type="submission" date="2012-06" db="EMBL/GenBank/DDBJ databases">
        <title>Finished chromosome of genome of Crinalium epipsammum PCC 9333.</title>
        <authorList>
            <consortium name="US DOE Joint Genome Institute"/>
            <person name="Gugger M."/>
            <person name="Coursin T."/>
            <person name="Rippka R."/>
            <person name="Tandeau De Marsac N."/>
            <person name="Huntemann M."/>
            <person name="Wei C.-L."/>
            <person name="Han J."/>
            <person name="Detter J.C."/>
            <person name="Han C."/>
            <person name="Tapia R."/>
            <person name="Davenport K."/>
            <person name="Daligault H."/>
            <person name="Erkkila T."/>
            <person name="Gu W."/>
            <person name="Munk A.C.C."/>
            <person name="Teshima H."/>
            <person name="Xu Y."/>
            <person name="Chain P."/>
            <person name="Chen A."/>
            <person name="Krypides N."/>
            <person name="Mavromatis K."/>
            <person name="Markowitz V."/>
            <person name="Szeto E."/>
            <person name="Ivanova N."/>
            <person name="Mikhailova N."/>
            <person name="Ovchinnikova G."/>
            <person name="Pagani I."/>
            <person name="Pati A."/>
            <person name="Goodwin L."/>
            <person name="Peters L."/>
            <person name="Pitluck S."/>
            <person name="Woyke T."/>
            <person name="Kerfeld C."/>
        </authorList>
    </citation>
    <scope>NUCLEOTIDE SEQUENCE [LARGE SCALE GENOMIC DNA]</scope>
    <source>
        <strain evidence="1 2">PCC 9333</strain>
    </source>
</reference>
<dbReference type="SUPFAM" id="SSF52540">
    <property type="entry name" value="P-loop containing nucleoside triphosphate hydrolases"/>
    <property type="match status" value="1"/>
</dbReference>
<evidence type="ECO:0008006" key="3">
    <source>
        <dbReference type="Google" id="ProtNLM"/>
    </source>
</evidence>
<dbReference type="PANTHER" id="PTHR20873:SF0">
    <property type="entry name" value="L-SERYL-TRNA(SEC) KINASE"/>
    <property type="match status" value="1"/>
</dbReference>
<proteinExistence type="predicted"/>
<evidence type="ECO:0000313" key="1">
    <source>
        <dbReference type="EMBL" id="AFZ11156.1"/>
    </source>
</evidence>
<dbReference type="AlphaFoldDB" id="K9VTA2"/>
<dbReference type="OrthoDB" id="484613at2"/>
<dbReference type="PIRSF" id="PIRSF037081">
    <property type="entry name" value="P-loop_All4644_prd"/>
    <property type="match status" value="1"/>
</dbReference>
<dbReference type="PANTHER" id="PTHR20873">
    <property type="entry name" value="L-SERYL-TRNA(SEC) KINASE"/>
    <property type="match status" value="1"/>
</dbReference>
<accession>K9VTA2</accession>